<gene>
    <name evidence="1" type="ORF">BHO_0019600</name>
</gene>
<name>W5T230_BORHE</name>
<dbReference type="InterPro" id="IPR004180">
    <property type="entry name" value="DUF226_BOR_spp"/>
</dbReference>
<evidence type="ECO:0000313" key="1">
    <source>
        <dbReference type="EMBL" id="AHH13277.1"/>
    </source>
</evidence>
<accession>W5T230</accession>
<geneLocation type="plasmid" evidence="1">
    <name>unnamed</name>
</geneLocation>
<protein>
    <submittedName>
        <fullName evidence="1">Putative cytosolic protein</fullName>
    </submittedName>
</protein>
<sequence>MFDSENKNTFHLFSIKDQNDKFLGMSYGFKRLKNSILIRYKDNIKQSSETVTIYKPYYIEFRFKKGSVFCYIKALHTLIKEEKFNKNYTQNLLERIISLENEVYKFYDKKLPVGGIITKWIEKNKK</sequence>
<dbReference type="EMBL" id="CP005720">
    <property type="protein sequence ID" value="AHH13277.1"/>
    <property type="molecule type" value="Genomic_DNA"/>
</dbReference>
<dbReference type="AlphaFoldDB" id="W5T230"/>
<dbReference type="RefSeq" id="WP_025407130.1">
    <property type="nucleotide sequence ID" value="NZ_CP005720.1"/>
</dbReference>
<dbReference type="Pfam" id="PF02890">
    <property type="entry name" value="DUF226"/>
    <property type="match status" value="1"/>
</dbReference>
<reference evidence="1" key="1">
    <citation type="submission" date="2013-04" db="EMBL/GenBank/DDBJ databases">
        <title>Comparative Genomics of Relapsing Fever Spirochetes.</title>
        <authorList>
            <person name="Schwan T.G."/>
            <person name="Raffel S.J."/>
            <person name="Porcella S.F."/>
            <person name="Martens C.A."/>
            <person name="Bruno D.P."/>
            <person name="Ricklefs S.M."/>
            <person name="Barbian K.B."/>
        </authorList>
    </citation>
    <scope>NUCLEOTIDE SEQUENCE</scope>
    <source>
        <strain evidence="1">YBT</strain>
        <plasmid evidence="1">unnamed</plasmid>
    </source>
</reference>
<organism evidence="1">
    <name type="scientific">Borrelia hermsii YBT</name>
    <dbReference type="NCBI Taxonomy" id="1313295"/>
    <lineage>
        <taxon>Bacteria</taxon>
        <taxon>Pseudomonadati</taxon>
        <taxon>Spirochaetota</taxon>
        <taxon>Spirochaetia</taxon>
        <taxon>Spirochaetales</taxon>
        <taxon>Borreliaceae</taxon>
        <taxon>Borrelia</taxon>
    </lineage>
</organism>
<proteinExistence type="predicted"/>
<keyword evidence="1" id="KW-0614">Plasmid</keyword>
<dbReference type="HOGENOM" id="CLU_109712_1_0_12"/>